<dbReference type="EMBL" id="CAMGYJ010000006">
    <property type="protein sequence ID" value="CAI0427487.1"/>
    <property type="molecule type" value="Genomic_DNA"/>
</dbReference>
<feature type="domain" description="C2 tensin-type" evidence="3">
    <location>
        <begin position="199"/>
        <end position="338"/>
    </location>
</feature>
<dbReference type="PANTHER" id="PTHR45733">
    <property type="entry name" value="FORMIN-J"/>
    <property type="match status" value="1"/>
</dbReference>
<dbReference type="SMART" id="SM01326">
    <property type="entry name" value="PTEN_C2"/>
    <property type="match status" value="1"/>
</dbReference>
<feature type="compositionally biased region" description="Polar residues" evidence="2">
    <location>
        <begin position="520"/>
        <end position="534"/>
    </location>
</feature>
<keyword evidence="1" id="KW-0904">Protein phosphatase</keyword>
<feature type="compositionally biased region" description="Polar residues" evidence="2">
    <location>
        <begin position="399"/>
        <end position="408"/>
    </location>
</feature>
<dbReference type="Gene3D" id="2.60.40.1110">
    <property type="match status" value="1"/>
</dbReference>
<dbReference type="SUPFAM" id="SSF49562">
    <property type="entry name" value="C2 domain (Calcium/lipid-binding domain, CaLB)"/>
    <property type="match status" value="1"/>
</dbReference>
<gene>
    <name evidence="4" type="ORF">LITE_LOCUS21230</name>
</gene>
<dbReference type="AlphaFoldDB" id="A0AAV0L0U2"/>
<dbReference type="Pfam" id="PF10409">
    <property type="entry name" value="PTEN_C2"/>
    <property type="match status" value="1"/>
</dbReference>
<evidence type="ECO:0000256" key="2">
    <source>
        <dbReference type="SAM" id="MobiDB-lite"/>
    </source>
</evidence>
<dbReference type="InterPro" id="IPR014020">
    <property type="entry name" value="Tensin_C2-dom"/>
</dbReference>
<feature type="region of interest" description="Disordered" evidence="2">
    <location>
        <begin position="581"/>
        <end position="606"/>
    </location>
</feature>
<feature type="region of interest" description="Disordered" evidence="2">
    <location>
        <begin position="396"/>
        <end position="469"/>
    </location>
</feature>
<sequence length="660" mass="74143">MALFRKLFYRKPPEGLLEICERVYVFDCCFTMDSWQDKDYKGYICGIVGQLKDHFPDASYLAFNFREGETQSQIADVLSEYDMTIMEYPRHYEGCPLLTMEVVHHFLRSGESWLSLGQQNLLLMHCERGGWPILAFMLAALLIYRKQYSGEQKTLDMIYRQAPRELLQFLCPLNPIPSQLRYLQYVSRRNVATEWPPLDRALNLDCVIMRFIPNFDREGGCRPVFRIYGQDPFLASDRTPKFLYSTPKKNNTFRAYKQAECQLVKIDIHCAIQGDVVMECVSIRDEMESEEMMFRVVFNTAFIRSNILILNRDEIDILWDAKDLFPKDFRAEIIFSEVDAHASVISMDFSGLEEKDGLPVEAFAKVHEIFSSVDWSSPHADVAFNMLQQMHDMDLGHSAEQSPQSRESSPGMHHDRRKRERLTRNSLLSWENAEGLVSPELSPHTKSSPDEQQNLETDKEAPPTTPLDLTIKDLLRDNASLENAEISLKRMLKNSLAQNLDNLNSPNSVSPTRSVEAEHNVSSQMSQPATSSGIRSAETRSASDSSSSTQLQPAISSAAEKLLLCAQSSANHHTAPPKALLTSLLPSAPPPPPPPPPPPSTSESYKSFNGITSTTFTFFCTPCSTASSATASSSSCTVTSSSHLQAPICSSSTTSSSWCC</sequence>
<dbReference type="Proteomes" id="UP001154282">
    <property type="component" value="Unassembled WGS sequence"/>
</dbReference>
<dbReference type="InterPro" id="IPR051144">
    <property type="entry name" value="Formin_homology_domain"/>
</dbReference>
<comment type="caution">
    <text evidence="4">The sequence shown here is derived from an EMBL/GenBank/DDBJ whole genome shotgun (WGS) entry which is preliminary data.</text>
</comment>
<evidence type="ECO:0000313" key="4">
    <source>
        <dbReference type="EMBL" id="CAI0427487.1"/>
    </source>
</evidence>
<dbReference type="SUPFAM" id="SSF52799">
    <property type="entry name" value="(Phosphotyrosine protein) phosphatases II"/>
    <property type="match status" value="1"/>
</dbReference>
<accession>A0AAV0L0U2</accession>
<evidence type="ECO:0000259" key="3">
    <source>
        <dbReference type="PROSITE" id="PS51182"/>
    </source>
</evidence>
<feature type="compositionally biased region" description="Low complexity" evidence="2">
    <location>
        <begin position="535"/>
        <end position="549"/>
    </location>
</feature>
<reference evidence="4" key="1">
    <citation type="submission" date="2022-08" db="EMBL/GenBank/DDBJ databases">
        <authorList>
            <person name="Gutierrez-Valencia J."/>
        </authorList>
    </citation>
    <scope>NUCLEOTIDE SEQUENCE</scope>
</reference>
<dbReference type="PROSITE" id="PS51182">
    <property type="entry name" value="C2_TENSIN"/>
    <property type="match status" value="1"/>
</dbReference>
<evidence type="ECO:0000256" key="1">
    <source>
        <dbReference type="ARBA" id="ARBA00022912"/>
    </source>
</evidence>
<feature type="region of interest" description="Disordered" evidence="2">
    <location>
        <begin position="500"/>
        <end position="553"/>
    </location>
</feature>
<dbReference type="InterPro" id="IPR029021">
    <property type="entry name" value="Prot-tyrosine_phosphatase-like"/>
</dbReference>
<keyword evidence="1" id="KW-0378">Hydrolase</keyword>
<feature type="compositionally biased region" description="Polar residues" evidence="2">
    <location>
        <begin position="500"/>
        <end position="513"/>
    </location>
</feature>
<evidence type="ECO:0000313" key="5">
    <source>
        <dbReference type="Proteomes" id="UP001154282"/>
    </source>
</evidence>
<keyword evidence="5" id="KW-1185">Reference proteome</keyword>
<feature type="compositionally biased region" description="Pro residues" evidence="2">
    <location>
        <begin position="587"/>
        <end position="600"/>
    </location>
</feature>
<feature type="compositionally biased region" description="Polar residues" evidence="2">
    <location>
        <begin position="444"/>
        <end position="455"/>
    </location>
</feature>
<dbReference type="GO" id="GO:0004721">
    <property type="term" value="F:phosphoprotein phosphatase activity"/>
    <property type="evidence" value="ECO:0007669"/>
    <property type="project" value="UniProtKB-KW"/>
</dbReference>
<protein>
    <recommendedName>
        <fullName evidence="3">C2 tensin-type domain-containing protein</fullName>
    </recommendedName>
</protein>
<organism evidence="4 5">
    <name type="scientific">Linum tenue</name>
    <dbReference type="NCBI Taxonomy" id="586396"/>
    <lineage>
        <taxon>Eukaryota</taxon>
        <taxon>Viridiplantae</taxon>
        <taxon>Streptophyta</taxon>
        <taxon>Embryophyta</taxon>
        <taxon>Tracheophyta</taxon>
        <taxon>Spermatophyta</taxon>
        <taxon>Magnoliopsida</taxon>
        <taxon>eudicotyledons</taxon>
        <taxon>Gunneridae</taxon>
        <taxon>Pentapetalae</taxon>
        <taxon>rosids</taxon>
        <taxon>fabids</taxon>
        <taxon>Malpighiales</taxon>
        <taxon>Linaceae</taxon>
        <taxon>Linum</taxon>
    </lineage>
</organism>
<dbReference type="PANTHER" id="PTHR45733:SF20">
    <property type="entry name" value="FORMIN-LIKE PROTEIN 13"/>
    <property type="match status" value="1"/>
</dbReference>
<dbReference type="InterPro" id="IPR035892">
    <property type="entry name" value="C2_domain_sf"/>
</dbReference>
<name>A0AAV0L0U2_9ROSI</name>
<dbReference type="Gene3D" id="3.90.190.10">
    <property type="entry name" value="Protein tyrosine phosphatase superfamily"/>
    <property type="match status" value="1"/>
</dbReference>
<proteinExistence type="predicted"/>